<evidence type="ECO:0008006" key="2">
    <source>
        <dbReference type="Google" id="ProtNLM"/>
    </source>
</evidence>
<protein>
    <recommendedName>
        <fullName evidence="2">Virion structural protein</fullName>
    </recommendedName>
</protein>
<reference evidence="1" key="1">
    <citation type="journal article" date="2021" name="Proc. Natl. Acad. Sci. U.S.A.">
        <title>A Catalog of Tens of Thousands of Viruses from Human Metagenomes Reveals Hidden Associations with Chronic Diseases.</title>
        <authorList>
            <person name="Tisza M.J."/>
            <person name="Buck C.B."/>
        </authorList>
    </citation>
    <scope>NUCLEOTIDE SEQUENCE</scope>
    <source>
        <strain evidence="1">CtCQc22</strain>
    </source>
</reference>
<sequence length="316" mass="35308">MAYQTGTATNIADLLSKLAEFAVNLNWTIQKNSTNVLYLSNADGYWALEFKDNMLFVIASTGVDKNRDCFNQPGASCNNSYLKTKTRTSHLQHGKFVSYDFFGTAQYLHVCVQYQAEQFRHFGLGTLNKEGQYTGGQYVFGTTVDNGAYNRPRLNSYHTFGMSSGSNSYGPAVRADQIGGDTRAPWYFCADTRYEYALSSSETGCYMLTNGRADDYEHNPDRMLLTHSQSKFGQLAMPVPNAVFAQCKDNLFRRLGTVPDRYECKIVGIVPRQKLQINGETWMFVPSAQYQPASTSIAAEGGENSGEYGVAYRIIE</sequence>
<name>A0A8S5SWU2_9CAUD</name>
<organism evidence="1">
    <name type="scientific">Siphoviridae sp. ctCQc22</name>
    <dbReference type="NCBI Taxonomy" id="2827807"/>
    <lineage>
        <taxon>Viruses</taxon>
        <taxon>Duplodnaviria</taxon>
        <taxon>Heunggongvirae</taxon>
        <taxon>Uroviricota</taxon>
        <taxon>Caudoviricetes</taxon>
    </lineage>
</organism>
<proteinExistence type="predicted"/>
<accession>A0A8S5SWU2</accession>
<dbReference type="EMBL" id="BK032691">
    <property type="protein sequence ID" value="DAF55446.1"/>
    <property type="molecule type" value="Genomic_DNA"/>
</dbReference>
<evidence type="ECO:0000313" key="1">
    <source>
        <dbReference type="EMBL" id="DAF55446.1"/>
    </source>
</evidence>